<evidence type="ECO:0000313" key="3">
    <source>
        <dbReference type="Proteomes" id="UP000187465"/>
    </source>
</evidence>
<keyword evidence="1" id="KW-0812">Transmembrane</keyword>
<name>A0A1R0X4Y1_9BACL</name>
<dbReference type="Proteomes" id="UP000187465">
    <property type="component" value="Unassembled WGS sequence"/>
</dbReference>
<comment type="caution">
    <text evidence="2">The sequence shown here is derived from an EMBL/GenBank/DDBJ whole genome shotgun (WGS) entry which is preliminary data.</text>
</comment>
<evidence type="ECO:0000256" key="1">
    <source>
        <dbReference type="SAM" id="Phobius"/>
    </source>
</evidence>
<feature type="transmembrane region" description="Helical" evidence="1">
    <location>
        <begin position="60"/>
        <end position="81"/>
    </location>
</feature>
<accession>A0A1R0X4Y1</accession>
<keyword evidence="1" id="KW-1133">Transmembrane helix</keyword>
<evidence type="ECO:0000313" key="2">
    <source>
        <dbReference type="EMBL" id="OMD29245.1"/>
    </source>
</evidence>
<gene>
    <name evidence="2" type="ORF">BJP51_23240</name>
</gene>
<dbReference type="AlphaFoldDB" id="A0A1R0X4Y1"/>
<sequence>MKRNADDSNPVMIGQTDWYAQAGKNPFIEDGFTPELMMRIEQAAANKSSAYKRYWINKNVVLTSLATILLIGALTFPMGIWKNTGPIHSSSVQSQGAGILPSSSPATNDKAIEPLTSPVEFEISGKKYYMPLPMNRDKSKAFAVETTAGILWSPPPPMVDYKKPKYTHPTEPFTLYLSSKDQTELSASSATRIYTLPLYAGGASTYQYLSGFFGAGDYALLFTYTKTIGSGIMENGRFFILNVKKAATGESVVPKELTSFDWELLEYKSIIAVDKEHDQIVFSYLEYPVDKTYQDKTVLYDMETLSIQTPASTIGFRDINGQSLTMEYEMNGELYKADILTKGGPGWLDEDWAFLSEERQNELYQEFYSQTP</sequence>
<dbReference type="RefSeq" id="WP_076179377.1">
    <property type="nucleotide sequence ID" value="NZ_JALLFV010000010.1"/>
</dbReference>
<proteinExistence type="predicted"/>
<organism evidence="2 3">
    <name type="scientific">Paenibacillus odorifer</name>
    <dbReference type="NCBI Taxonomy" id="189426"/>
    <lineage>
        <taxon>Bacteria</taxon>
        <taxon>Bacillati</taxon>
        <taxon>Bacillota</taxon>
        <taxon>Bacilli</taxon>
        <taxon>Bacillales</taxon>
        <taxon>Paenibacillaceae</taxon>
        <taxon>Paenibacillus</taxon>
    </lineage>
</organism>
<keyword evidence="1" id="KW-0472">Membrane</keyword>
<reference evidence="2 3" key="1">
    <citation type="submission" date="2016-10" db="EMBL/GenBank/DDBJ databases">
        <title>Paenibacillus species isolates.</title>
        <authorList>
            <person name="Beno S.M."/>
        </authorList>
    </citation>
    <scope>NUCLEOTIDE SEQUENCE [LARGE SCALE GENOMIC DNA]</scope>
    <source>
        <strain evidence="2 3">FSL H7-0604</strain>
    </source>
</reference>
<dbReference type="EMBL" id="MKQP01000031">
    <property type="protein sequence ID" value="OMD29245.1"/>
    <property type="molecule type" value="Genomic_DNA"/>
</dbReference>
<protein>
    <submittedName>
        <fullName evidence="2">Uncharacterized protein</fullName>
    </submittedName>
</protein>